<gene>
    <name evidence="2" type="ORF">HETSPECPRED_006175</name>
</gene>
<dbReference type="OrthoDB" id="4158609at2759"/>
<organism evidence="2 3">
    <name type="scientific">Heterodermia speciosa</name>
    <dbReference type="NCBI Taxonomy" id="116794"/>
    <lineage>
        <taxon>Eukaryota</taxon>
        <taxon>Fungi</taxon>
        <taxon>Dikarya</taxon>
        <taxon>Ascomycota</taxon>
        <taxon>Pezizomycotina</taxon>
        <taxon>Lecanoromycetes</taxon>
        <taxon>OSLEUM clade</taxon>
        <taxon>Lecanoromycetidae</taxon>
        <taxon>Caliciales</taxon>
        <taxon>Physciaceae</taxon>
        <taxon>Heterodermia</taxon>
    </lineage>
</organism>
<comment type="caution">
    <text evidence="2">The sequence shown here is derived from an EMBL/GenBank/DDBJ whole genome shotgun (WGS) entry which is preliminary data.</text>
</comment>
<protein>
    <recommendedName>
        <fullName evidence="4">Conidiation-specific protein 8</fullName>
    </recommendedName>
</protein>
<keyword evidence="3" id="KW-1185">Reference proteome</keyword>
<reference evidence="2" key="1">
    <citation type="submission" date="2021-03" db="EMBL/GenBank/DDBJ databases">
        <authorList>
            <person name="Tagirdzhanova G."/>
        </authorList>
    </citation>
    <scope>NUCLEOTIDE SEQUENCE</scope>
</reference>
<dbReference type="AlphaFoldDB" id="A0A8H3EKZ8"/>
<evidence type="ECO:0008006" key="4">
    <source>
        <dbReference type="Google" id="ProtNLM"/>
    </source>
</evidence>
<feature type="compositionally biased region" description="Polar residues" evidence="1">
    <location>
        <begin position="1"/>
        <end position="11"/>
    </location>
</feature>
<feature type="region of interest" description="Disordered" evidence="1">
    <location>
        <begin position="1"/>
        <end position="74"/>
    </location>
</feature>
<evidence type="ECO:0000313" key="2">
    <source>
        <dbReference type="EMBL" id="CAF9906418.1"/>
    </source>
</evidence>
<evidence type="ECO:0000313" key="3">
    <source>
        <dbReference type="Proteomes" id="UP000664521"/>
    </source>
</evidence>
<name>A0A8H3EKZ8_9LECA</name>
<dbReference type="Proteomes" id="UP000664521">
    <property type="component" value="Unassembled WGS sequence"/>
</dbReference>
<sequence length="74" mass="7742">MSSSTDQTIGMSSSGGGDRRRSSASATKFAGLMSQKRNSSDITAAARKASFAEQNSKPGVFGSMWQSFTRGNGK</sequence>
<dbReference type="EMBL" id="CAJPDS010000004">
    <property type="protein sequence ID" value="CAF9906418.1"/>
    <property type="molecule type" value="Genomic_DNA"/>
</dbReference>
<evidence type="ECO:0000256" key="1">
    <source>
        <dbReference type="SAM" id="MobiDB-lite"/>
    </source>
</evidence>
<proteinExistence type="predicted"/>
<feature type="compositionally biased region" description="Polar residues" evidence="1">
    <location>
        <begin position="64"/>
        <end position="74"/>
    </location>
</feature>
<accession>A0A8H3EKZ8</accession>